<dbReference type="GO" id="GO:0042813">
    <property type="term" value="F:Wnt receptor activity"/>
    <property type="evidence" value="ECO:0007669"/>
    <property type="project" value="TreeGrafter"/>
</dbReference>
<dbReference type="GO" id="GO:0017147">
    <property type="term" value="F:Wnt-protein binding"/>
    <property type="evidence" value="ECO:0007669"/>
    <property type="project" value="TreeGrafter"/>
</dbReference>
<dbReference type="AlphaFoldDB" id="A0A8S3SKQ8"/>
<dbReference type="Proteomes" id="UP000683360">
    <property type="component" value="Unassembled WGS sequence"/>
</dbReference>
<dbReference type="PANTHER" id="PTHR46513">
    <property type="entry name" value="VITELLOGENIN RECEPTOR-LIKE PROTEIN-RELATED-RELATED"/>
    <property type="match status" value="1"/>
</dbReference>
<dbReference type="PANTHER" id="PTHR46513:SF13">
    <property type="entry name" value="EGF-LIKE DOMAIN-CONTAINING PROTEIN"/>
    <property type="match status" value="1"/>
</dbReference>
<dbReference type="InterPro" id="IPR011042">
    <property type="entry name" value="6-blade_b-propeller_TolB-like"/>
</dbReference>
<keyword evidence="2" id="KW-1185">Reference proteome</keyword>
<dbReference type="SUPFAM" id="SSF63825">
    <property type="entry name" value="YWTD domain"/>
    <property type="match status" value="1"/>
</dbReference>
<dbReference type="GO" id="GO:0060070">
    <property type="term" value="P:canonical Wnt signaling pathway"/>
    <property type="evidence" value="ECO:0007669"/>
    <property type="project" value="TreeGrafter"/>
</dbReference>
<dbReference type="InterPro" id="IPR050778">
    <property type="entry name" value="Cueball_EGF_LRP_Nidogen"/>
</dbReference>
<dbReference type="GO" id="GO:0005886">
    <property type="term" value="C:plasma membrane"/>
    <property type="evidence" value="ECO:0007669"/>
    <property type="project" value="TreeGrafter"/>
</dbReference>
<dbReference type="InterPro" id="IPR000033">
    <property type="entry name" value="LDLR_classB_rpt"/>
</dbReference>
<comment type="caution">
    <text evidence="1">The sequence shown here is derived from an EMBL/GenBank/DDBJ whole genome shotgun (WGS) entry which is preliminary data.</text>
</comment>
<accession>A0A8S3SKQ8</accession>
<reference evidence="1" key="1">
    <citation type="submission" date="2021-03" db="EMBL/GenBank/DDBJ databases">
        <authorList>
            <person name="Bekaert M."/>
        </authorList>
    </citation>
    <scope>NUCLEOTIDE SEQUENCE</scope>
</reference>
<evidence type="ECO:0000313" key="2">
    <source>
        <dbReference type="Proteomes" id="UP000683360"/>
    </source>
</evidence>
<dbReference type="EMBL" id="CAJPWZ010001673">
    <property type="protein sequence ID" value="CAG2220914.1"/>
    <property type="molecule type" value="Genomic_DNA"/>
</dbReference>
<evidence type="ECO:0000313" key="1">
    <source>
        <dbReference type="EMBL" id="CAG2220914.1"/>
    </source>
</evidence>
<sequence>MDVPEVAISLLSLNEFVSAVTRKILFATNSFIKEFDVESNTVTILAEQNDRVYGMDYDDKNNYIYFTRHFHYDVMRFRYPSQNYTLQTICTTGINPGDIAIDYVLGHVYFTHDRNKISRCNLDGSNAVDISTTLNFPFSLGLDVANRKWSKKKIIRSKFDLSQKQEITTQPKEVSCLDLDLEEQMLYWITDASDDIKSANFDGTDIKTVLNINPHGYKYGNIAISISRNYIYFTEVGKLFWMNKTTATSPSLLYNDTGRIDSLYLYDYIGEKLHYFSLMKNDIS</sequence>
<proteinExistence type="predicted"/>
<gene>
    <name evidence="1" type="ORF">MEDL_34355</name>
</gene>
<protein>
    <submittedName>
        <fullName evidence="1">Uncharacterized protein</fullName>
    </submittedName>
</protein>
<name>A0A8S3SKQ8_MYTED</name>
<dbReference type="SMART" id="SM00135">
    <property type="entry name" value="LY"/>
    <property type="match status" value="2"/>
</dbReference>
<dbReference type="OrthoDB" id="5958943at2759"/>
<dbReference type="Gene3D" id="2.120.10.30">
    <property type="entry name" value="TolB, C-terminal domain"/>
    <property type="match status" value="1"/>
</dbReference>
<organism evidence="1 2">
    <name type="scientific">Mytilus edulis</name>
    <name type="common">Blue mussel</name>
    <dbReference type="NCBI Taxonomy" id="6550"/>
    <lineage>
        <taxon>Eukaryota</taxon>
        <taxon>Metazoa</taxon>
        <taxon>Spiralia</taxon>
        <taxon>Lophotrochozoa</taxon>
        <taxon>Mollusca</taxon>
        <taxon>Bivalvia</taxon>
        <taxon>Autobranchia</taxon>
        <taxon>Pteriomorphia</taxon>
        <taxon>Mytilida</taxon>
        <taxon>Mytiloidea</taxon>
        <taxon>Mytilidae</taxon>
        <taxon>Mytilinae</taxon>
        <taxon>Mytilus</taxon>
    </lineage>
</organism>